<dbReference type="AlphaFoldDB" id="A0A645IEC1"/>
<evidence type="ECO:0000313" key="1">
    <source>
        <dbReference type="EMBL" id="MPN49276.1"/>
    </source>
</evidence>
<comment type="caution">
    <text evidence="1">The sequence shown here is derived from an EMBL/GenBank/DDBJ whole genome shotgun (WGS) entry which is preliminary data.</text>
</comment>
<accession>A0A645IEC1</accession>
<gene>
    <name evidence="1" type="ORF">SDC9_196893</name>
</gene>
<organism evidence="1">
    <name type="scientific">bioreactor metagenome</name>
    <dbReference type="NCBI Taxonomy" id="1076179"/>
    <lineage>
        <taxon>unclassified sequences</taxon>
        <taxon>metagenomes</taxon>
        <taxon>ecological metagenomes</taxon>
    </lineage>
</organism>
<dbReference type="EMBL" id="VSSQ01112365">
    <property type="protein sequence ID" value="MPN49276.1"/>
    <property type="molecule type" value="Genomic_DNA"/>
</dbReference>
<protein>
    <submittedName>
        <fullName evidence="1">Uncharacterized protein</fullName>
    </submittedName>
</protein>
<proteinExistence type="predicted"/>
<sequence length="80" mass="8888">MADEGFKVSCRQFCAAGFKRCRRNAGGHHNKNGKGKPFRLVEHILNSVRTANICDLMRVGDDRGGAFFENHVGKTAGMRH</sequence>
<name>A0A645IEC1_9ZZZZ</name>
<reference evidence="1" key="1">
    <citation type="submission" date="2019-08" db="EMBL/GenBank/DDBJ databases">
        <authorList>
            <person name="Kucharzyk K."/>
            <person name="Murdoch R.W."/>
            <person name="Higgins S."/>
            <person name="Loffler F."/>
        </authorList>
    </citation>
    <scope>NUCLEOTIDE SEQUENCE</scope>
</reference>